<protein>
    <submittedName>
        <fullName evidence="1">Uncharacterized protein</fullName>
    </submittedName>
</protein>
<name>A0A6M3JGP4_9ZZZZ</name>
<sequence>MKKVLKRIKKHLFYFENGVKKIGANKNMSGDCTDLSGDCTGLSGNCTGLRGDCSGLRGDCTGLSGDCSGLSGDLEEAEMLGKDRKNGIDINDLLICQEDDKEVVTAYENRPK</sequence>
<dbReference type="AlphaFoldDB" id="A0A6M3JGP4"/>
<gene>
    <name evidence="1" type="ORF">MM415A07715_0002</name>
</gene>
<organism evidence="1">
    <name type="scientific">viral metagenome</name>
    <dbReference type="NCBI Taxonomy" id="1070528"/>
    <lineage>
        <taxon>unclassified sequences</taxon>
        <taxon>metagenomes</taxon>
        <taxon>organismal metagenomes</taxon>
    </lineage>
</organism>
<evidence type="ECO:0000313" key="1">
    <source>
        <dbReference type="EMBL" id="QJA68222.1"/>
    </source>
</evidence>
<proteinExistence type="predicted"/>
<accession>A0A6M3JGP4</accession>
<reference evidence="1" key="1">
    <citation type="submission" date="2020-03" db="EMBL/GenBank/DDBJ databases">
        <title>The deep terrestrial virosphere.</title>
        <authorList>
            <person name="Holmfeldt K."/>
            <person name="Nilsson E."/>
            <person name="Simone D."/>
            <person name="Lopez-Fernandez M."/>
            <person name="Wu X."/>
            <person name="de Brujin I."/>
            <person name="Lundin D."/>
            <person name="Andersson A."/>
            <person name="Bertilsson S."/>
            <person name="Dopson M."/>
        </authorList>
    </citation>
    <scope>NUCLEOTIDE SEQUENCE</scope>
    <source>
        <strain evidence="1">MM415A07715</strain>
    </source>
</reference>
<dbReference type="EMBL" id="MT141598">
    <property type="protein sequence ID" value="QJA68222.1"/>
    <property type="molecule type" value="Genomic_DNA"/>
</dbReference>